<dbReference type="SUPFAM" id="SSF51735">
    <property type="entry name" value="NAD(P)-binding Rossmann-fold domains"/>
    <property type="match status" value="1"/>
</dbReference>
<feature type="region of interest" description="Disordered" evidence="1">
    <location>
        <begin position="246"/>
        <end position="277"/>
    </location>
</feature>
<dbReference type="InterPro" id="IPR051783">
    <property type="entry name" value="NAD(P)-dependent_oxidoreduct"/>
</dbReference>
<dbReference type="GO" id="GO:0005737">
    <property type="term" value="C:cytoplasm"/>
    <property type="evidence" value="ECO:0007669"/>
    <property type="project" value="TreeGrafter"/>
</dbReference>
<feature type="domain" description="NAD-dependent epimerase/dehydratase" evidence="2">
    <location>
        <begin position="5"/>
        <end position="209"/>
    </location>
</feature>
<accession>A0A3D3QZE6</accession>
<organism evidence="3 4">
    <name type="scientific">Gimesia maris</name>
    <dbReference type="NCBI Taxonomy" id="122"/>
    <lineage>
        <taxon>Bacteria</taxon>
        <taxon>Pseudomonadati</taxon>
        <taxon>Planctomycetota</taxon>
        <taxon>Planctomycetia</taxon>
        <taxon>Planctomycetales</taxon>
        <taxon>Planctomycetaceae</taxon>
        <taxon>Gimesia</taxon>
    </lineage>
</organism>
<dbReference type="CDD" id="cd05266">
    <property type="entry name" value="SDR_a4"/>
    <property type="match status" value="1"/>
</dbReference>
<dbReference type="AlphaFoldDB" id="A0A3D3QZE6"/>
<dbReference type="Pfam" id="PF01370">
    <property type="entry name" value="Epimerase"/>
    <property type="match status" value="1"/>
</dbReference>
<evidence type="ECO:0000313" key="3">
    <source>
        <dbReference type="EMBL" id="HCO21951.1"/>
    </source>
</evidence>
<gene>
    <name evidence="3" type="ORF">DIT97_02330</name>
</gene>
<name>A0A3D3QZE6_9PLAN</name>
<dbReference type="Gene3D" id="3.40.50.720">
    <property type="entry name" value="NAD(P)-binding Rossmann-like Domain"/>
    <property type="match status" value="1"/>
</dbReference>
<evidence type="ECO:0000313" key="4">
    <source>
        <dbReference type="Proteomes" id="UP000263642"/>
    </source>
</evidence>
<reference evidence="3 4" key="1">
    <citation type="journal article" date="2018" name="Nat. Biotechnol.">
        <title>A standardized bacterial taxonomy based on genome phylogeny substantially revises the tree of life.</title>
        <authorList>
            <person name="Parks D.H."/>
            <person name="Chuvochina M."/>
            <person name="Waite D.W."/>
            <person name="Rinke C."/>
            <person name="Skarshewski A."/>
            <person name="Chaumeil P.A."/>
            <person name="Hugenholtz P."/>
        </authorList>
    </citation>
    <scope>NUCLEOTIDE SEQUENCE [LARGE SCALE GENOMIC DNA]</scope>
    <source>
        <strain evidence="3">UBA9375</strain>
    </source>
</reference>
<proteinExistence type="predicted"/>
<dbReference type="PANTHER" id="PTHR48079:SF6">
    <property type="entry name" value="NAD(P)-BINDING DOMAIN-CONTAINING PROTEIN-RELATED"/>
    <property type="match status" value="1"/>
</dbReference>
<comment type="caution">
    <text evidence="3">The sequence shown here is derived from an EMBL/GenBank/DDBJ whole genome shotgun (WGS) entry which is preliminary data.</text>
</comment>
<evidence type="ECO:0000259" key="2">
    <source>
        <dbReference type="Pfam" id="PF01370"/>
    </source>
</evidence>
<evidence type="ECO:0000256" key="1">
    <source>
        <dbReference type="SAM" id="MobiDB-lite"/>
    </source>
</evidence>
<dbReference type="EMBL" id="DQAY01000019">
    <property type="protein sequence ID" value="HCO21951.1"/>
    <property type="molecule type" value="Genomic_DNA"/>
</dbReference>
<dbReference type="InterPro" id="IPR001509">
    <property type="entry name" value="Epimerase_deHydtase"/>
</dbReference>
<dbReference type="GO" id="GO:0004029">
    <property type="term" value="F:aldehyde dehydrogenase (NAD+) activity"/>
    <property type="evidence" value="ECO:0007669"/>
    <property type="project" value="TreeGrafter"/>
</dbReference>
<protein>
    <submittedName>
        <fullName evidence="3">NAD(P)-dependent oxidoreductase</fullName>
    </submittedName>
</protein>
<dbReference type="PANTHER" id="PTHR48079">
    <property type="entry name" value="PROTEIN YEEZ"/>
    <property type="match status" value="1"/>
</dbReference>
<dbReference type="Proteomes" id="UP000263642">
    <property type="component" value="Unassembled WGS sequence"/>
</dbReference>
<dbReference type="InterPro" id="IPR036291">
    <property type="entry name" value="NAD(P)-bd_dom_sf"/>
</dbReference>
<sequence length="305" mass="33952">MRKLIIGCGYVGLTVAREWVKQGDQVSALTRSKDNARKFTESGIQPVLGDITQPESLERLPEADTVLYAVGFDRTADKSRREIYVTGLDSVLKVLKQRSQKVIYLSSTSVYGQTAGEWVDETSVCEPERENGQICLEAEQLFEQHGFLSTSVPKSNAATAVILRLAGIYGPGRLLARIEQINAGEPLAGNPDAWLNLIHLADIVQTILRCDTNIHLEDRYLVSDSRPITRQEYYLTLARLLNAPEPRFDSDGSGETSRKSTRFNSTERAAGMNKRCSNKRLRERMGVSLTFPTIAEGLPDAIKNY</sequence>